<feature type="repeat" description="PPR" evidence="3">
    <location>
        <begin position="258"/>
        <end position="292"/>
    </location>
</feature>
<keyword evidence="1" id="KW-0677">Repeat</keyword>
<dbReference type="PANTHER" id="PTHR47926:SF386">
    <property type="entry name" value="PENTATRICOPEPTIDE REPEAT-CONTAINING PROTEIN"/>
    <property type="match status" value="1"/>
</dbReference>
<organism evidence="5">
    <name type="scientific">Manihot esculenta</name>
    <name type="common">Cassava</name>
    <name type="synonym">Jatropha manihot</name>
    <dbReference type="NCBI Taxonomy" id="3983"/>
    <lineage>
        <taxon>Eukaryota</taxon>
        <taxon>Viridiplantae</taxon>
        <taxon>Streptophyta</taxon>
        <taxon>Embryophyta</taxon>
        <taxon>Tracheophyta</taxon>
        <taxon>Spermatophyta</taxon>
        <taxon>Magnoliopsida</taxon>
        <taxon>eudicotyledons</taxon>
        <taxon>Gunneridae</taxon>
        <taxon>Pentapetalae</taxon>
        <taxon>rosids</taxon>
        <taxon>fabids</taxon>
        <taxon>Malpighiales</taxon>
        <taxon>Euphorbiaceae</taxon>
        <taxon>Crotonoideae</taxon>
        <taxon>Manihoteae</taxon>
        <taxon>Manihot</taxon>
    </lineage>
</organism>
<dbReference type="FunFam" id="1.25.40.10:FF:001802">
    <property type="entry name" value="Tetratricopeptide repeat (TPR)-like superfamily protein"/>
    <property type="match status" value="1"/>
</dbReference>
<dbReference type="InterPro" id="IPR046848">
    <property type="entry name" value="E_motif"/>
</dbReference>
<feature type="repeat" description="PPR" evidence="3">
    <location>
        <begin position="496"/>
        <end position="530"/>
    </location>
</feature>
<reference evidence="5" key="1">
    <citation type="submission" date="2016-02" db="EMBL/GenBank/DDBJ databases">
        <title>WGS assembly of Manihot esculenta.</title>
        <authorList>
            <person name="Bredeson J.V."/>
            <person name="Prochnik S.E."/>
            <person name="Lyons J.B."/>
            <person name="Schmutz J."/>
            <person name="Grimwood J."/>
            <person name="Vrebalov J."/>
            <person name="Bart R.S."/>
            <person name="Amuge T."/>
            <person name="Ferguson M.E."/>
            <person name="Green R."/>
            <person name="Putnam N."/>
            <person name="Stites J."/>
            <person name="Rounsley S."/>
            <person name="Rokhsar D.S."/>
        </authorList>
    </citation>
    <scope>NUCLEOTIDE SEQUENCE [LARGE SCALE GENOMIC DNA]</scope>
    <source>
        <tissue evidence="5">Leaf</tissue>
    </source>
</reference>
<evidence type="ECO:0000256" key="1">
    <source>
        <dbReference type="ARBA" id="ARBA00022737"/>
    </source>
</evidence>
<sequence>MPGQLLASVSAPSPPSSPPMNDPFIPHKLSYIPSQTPTQAPQLTNHSRVSVLYTKPVNSSIYASILESCKSPKLGTQVHAQSIKTGFYENEFVQTKLLQMYARCGCLEFADLLFEIMPIRSLYSWLAILTAYSNQGLFEEAFSLFQELLFEDIGLEFFVFPVVFNICSGLGTVELGRQLHGLVMKYQFFSNIYVANALIDMYGKCESLEDAKKVLATMPQTDSVSWNSVITACAANGMVYEALEFLEKMKSSDNSMPNLVSWSAVIGGFAQNGYDEEAIELLFRMQAEGIEPNARTLASVLPACARLRNLSLGKKFHGYITRHGFMSNPFVVNGLVDVYRRCGDMDSAFKIFSKFSLKNGVSCNAMIVGYCESGEVSKAKDLFDQMELTGVKRDLISWNSMISGYVDNFLFDEALNMFRDLLKVEGIEPDSFTLGSVLTVCADMANLKRGKEMHSYAIVKGLQSNTFVGGALVEMYSKCQDLQAAQMAFDEVIERDIPTWNVLISGYARCNQSGKIENLLANMREDGYEPNVYTWNGILAAYLDNGHLDLVIELFSEMQTPNTRPDIYTIGIILAACSRLATLERGKQVHAHSIRCGYDSDVHIGAALVDMYAKGGSLRDSVLVYNRISNPNLVSHNAMLTAYAMHGHGEEGIALFRRVLATGFRPDNVTFLSVLSSCVHAGSVETGHKFFNLMGFYNVKPELKHYTSMVDLLSRSGQLHEAYEIIQKMPMEPDSVLWSALLGGCVIHGNVELGQIAAERLIDLEPNTTGNYVLLANLYAYARRWSDLARIRQMMKDRGLNKSPGCSWIEDKDEVHAFVACDRSHKRTEEIYTTLNNLTFHMKTGMVAN</sequence>
<evidence type="ECO:0008006" key="6">
    <source>
        <dbReference type="Google" id="ProtNLM"/>
    </source>
</evidence>
<dbReference type="NCBIfam" id="TIGR00756">
    <property type="entry name" value="PPR"/>
    <property type="match status" value="7"/>
</dbReference>
<dbReference type="FunFam" id="1.25.40.10:FF:000393">
    <property type="entry name" value="Pentatricopeptide repeat-containing protein At1g20230"/>
    <property type="match status" value="1"/>
</dbReference>
<dbReference type="GO" id="GO:0003723">
    <property type="term" value="F:RNA binding"/>
    <property type="evidence" value="ECO:0007669"/>
    <property type="project" value="InterPro"/>
</dbReference>
<dbReference type="PROSITE" id="PS51375">
    <property type="entry name" value="PPR"/>
    <property type="match status" value="9"/>
</dbReference>
<evidence type="ECO:0000256" key="2">
    <source>
        <dbReference type="ARBA" id="ARBA00061659"/>
    </source>
</evidence>
<dbReference type="InterPro" id="IPR011990">
    <property type="entry name" value="TPR-like_helical_dom_sf"/>
</dbReference>
<feature type="repeat" description="PPR" evidence="3">
    <location>
        <begin position="121"/>
        <end position="155"/>
    </location>
</feature>
<gene>
    <name evidence="5" type="ORF">MANES_01G036700</name>
</gene>
<feature type="region of interest" description="Disordered" evidence="4">
    <location>
        <begin position="1"/>
        <end position="20"/>
    </location>
</feature>
<dbReference type="Pfam" id="PF20431">
    <property type="entry name" value="E_motif"/>
    <property type="match status" value="1"/>
</dbReference>
<dbReference type="PANTHER" id="PTHR47926">
    <property type="entry name" value="PENTATRICOPEPTIDE REPEAT-CONTAINING PROTEIN"/>
    <property type="match status" value="1"/>
</dbReference>
<protein>
    <recommendedName>
        <fullName evidence="6">Pentacotripeptide-repeat region of PRORP domain-containing protein</fullName>
    </recommendedName>
</protein>
<dbReference type="OrthoDB" id="185373at2759"/>
<dbReference type="Pfam" id="PF13041">
    <property type="entry name" value="PPR_2"/>
    <property type="match status" value="3"/>
</dbReference>
<name>A0A2C9WJW5_MANES</name>
<dbReference type="AlphaFoldDB" id="A0A2C9WJW5"/>
<evidence type="ECO:0000256" key="4">
    <source>
        <dbReference type="SAM" id="MobiDB-lite"/>
    </source>
</evidence>
<dbReference type="InterPro" id="IPR046960">
    <property type="entry name" value="PPR_At4g14850-like_plant"/>
</dbReference>
<feature type="repeat" description="PPR" evidence="3">
    <location>
        <begin position="222"/>
        <end position="256"/>
    </location>
</feature>
<comment type="similarity">
    <text evidence="2">Belongs to the PPR family. PCMP-E subfamily.</text>
</comment>
<evidence type="ECO:0000313" key="5">
    <source>
        <dbReference type="EMBL" id="OAY59503.1"/>
    </source>
</evidence>
<accession>A0A2C9WJW5</accession>
<dbReference type="EMBL" id="CM004387">
    <property type="protein sequence ID" value="OAY59503.1"/>
    <property type="molecule type" value="Genomic_DNA"/>
</dbReference>
<feature type="repeat" description="PPR" evidence="3">
    <location>
        <begin position="359"/>
        <end position="393"/>
    </location>
</feature>
<feature type="repeat" description="PPR" evidence="3">
    <location>
        <begin position="531"/>
        <end position="565"/>
    </location>
</feature>
<dbReference type="Gene3D" id="1.25.40.10">
    <property type="entry name" value="Tetratricopeptide repeat domain"/>
    <property type="match status" value="6"/>
</dbReference>
<dbReference type="GO" id="GO:0005739">
    <property type="term" value="C:mitochondrion"/>
    <property type="evidence" value="ECO:0007669"/>
    <property type="project" value="UniProtKB-ARBA"/>
</dbReference>
<feature type="repeat" description="PPR" evidence="3">
    <location>
        <begin position="394"/>
        <end position="429"/>
    </location>
</feature>
<dbReference type="InterPro" id="IPR002885">
    <property type="entry name" value="PPR_rpt"/>
</dbReference>
<feature type="repeat" description="PPR" evidence="3">
    <location>
        <begin position="667"/>
        <end position="701"/>
    </location>
</feature>
<evidence type="ECO:0000256" key="3">
    <source>
        <dbReference type="PROSITE-ProRule" id="PRU00708"/>
    </source>
</evidence>
<dbReference type="Pfam" id="PF01535">
    <property type="entry name" value="PPR"/>
    <property type="match status" value="9"/>
</dbReference>
<dbReference type="FunFam" id="1.25.40.10:FF:000412">
    <property type="entry name" value="Putative pentatricopeptide repeat-containing protein"/>
    <property type="match status" value="1"/>
</dbReference>
<proteinExistence type="inferred from homology"/>
<dbReference type="GO" id="GO:0009451">
    <property type="term" value="P:RNA modification"/>
    <property type="evidence" value="ECO:0007669"/>
    <property type="project" value="InterPro"/>
</dbReference>
<dbReference type="FunFam" id="1.25.40.10:FF:000205">
    <property type="entry name" value="Pentatricopeptide repeat-containing protein, mitochondrial"/>
    <property type="match status" value="1"/>
</dbReference>
<feature type="repeat" description="PPR" evidence="3">
    <location>
        <begin position="632"/>
        <end position="666"/>
    </location>
</feature>